<dbReference type="AlphaFoldDB" id="A0A825BFI0"/>
<proteinExistence type="predicted"/>
<evidence type="ECO:0000313" key="2">
    <source>
        <dbReference type="Proteomes" id="UP000535509"/>
    </source>
</evidence>
<protein>
    <recommendedName>
        <fullName evidence="3">Phage tail protein</fullName>
    </recommendedName>
</protein>
<evidence type="ECO:0000313" key="1">
    <source>
        <dbReference type="EMBL" id="EAI8859964.1"/>
    </source>
</evidence>
<name>A0A825BFI0_CAMFE</name>
<sequence length="285" mass="32325">MTAVEQVDFTLVETNAIDESYPNYSVGLNVKKDEFIIFNNKLYKAVADTTTTAKTPDIDIVNFSEFGYINSRRFCDEIINTTTDHKSGDLIMTIKPNERIDIISFLNTSARSVFIDDGEFKSEYRQSTSWWEYFFNITKQKNDFHIKLNPTSNLTTIRLTQGKDGIKVGKIITGKRRYIGASLWGAEVSTISYTKKTTDEWGNSSIRKGKTAKRASYTVVVDTNTCDWAYKTLNKINENGLALFVGDERDEGFEMLTIYGIMSDITFGLNNSQKSELKITLEGVI</sequence>
<accession>A0A825BFI0</accession>
<organism evidence="1 2">
    <name type="scientific">Campylobacter fetus</name>
    <dbReference type="NCBI Taxonomy" id="196"/>
    <lineage>
        <taxon>Bacteria</taxon>
        <taxon>Pseudomonadati</taxon>
        <taxon>Campylobacterota</taxon>
        <taxon>Epsilonproteobacteria</taxon>
        <taxon>Campylobacterales</taxon>
        <taxon>Campylobacteraceae</taxon>
        <taxon>Campylobacter</taxon>
    </lineage>
</organism>
<evidence type="ECO:0008006" key="3">
    <source>
        <dbReference type="Google" id="ProtNLM"/>
    </source>
</evidence>
<keyword evidence="2" id="KW-1185">Reference proteome</keyword>
<reference evidence="1 2" key="1">
    <citation type="submission" date="2018-06" db="EMBL/GenBank/DDBJ databases">
        <authorList>
            <consortium name="PulseNet: The National Subtyping Network for Foodborne Disease Surveillance"/>
            <person name="Tarr C.L."/>
            <person name="Trees E."/>
            <person name="Katz L.S."/>
            <person name="Carleton-Romer H.A."/>
            <person name="Stroika S."/>
            <person name="Kucerova Z."/>
            <person name="Roache K.F."/>
            <person name="Sabol A.L."/>
            <person name="Besser J."/>
            <person name="Gerner-Smidt P."/>
        </authorList>
    </citation>
    <scope>NUCLEOTIDE SEQUENCE [LARGE SCALE GENOMIC DNA]</scope>
    <source>
        <strain evidence="1 2">PNUSAC001503</strain>
    </source>
</reference>
<comment type="caution">
    <text evidence="1">The sequence shown here is derived from an EMBL/GenBank/DDBJ whole genome shotgun (WGS) entry which is preliminary data.</text>
</comment>
<dbReference type="EMBL" id="AABTCC010000043">
    <property type="protein sequence ID" value="EAI8859964.1"/>
    <property type="molecule type" value="Genomic_DNA"/>
</dbReference>
<gene>
    <name evidence="1" type="ORF">CX802_09025</name>
</gene>
<dbReference type="Proteomes" id="UP000535509">
    <property type="component" value="Unassembled WGS sequence"/>
</dbReference>
<dbReference type="RefSeq" id="WP_038452380.1">
    <property type="nucleotide sequence ID" value="NZ_CP059437.1"/>
</dbReference>